<feature type="domain" description="RRM" evidence="5">
    <location>
        <begin position="287"/>
        <end position="334"/>
    </location>
</feature>
<dbReference type="SUPFAM" id="SSF54928">
    <property type="entry name" value="RNA-binding domain, RBD"/>
    <property type="match status" value="1"/>
</dbReference>
<dbReference type="Gene3D" id="3.30.70.330">
    <property type="match status" value="2"/>
</dbReference>
<dbReference type="Pfam" id="PF00076">
    <property type="entry name" value="RRM_1"/>
    <property type="match status" value="2"/>
</dbReference>
<organism evidence="6 7">
    <name type="scientific">Camellia sinensis var. sinensis</name>
    <name type="common">China tea</name>
    <dbReference type="NCBI Taxonomy" id="542762"/>
    <lineage>
        <taxon>Eukaryota</taxon>
        <taxon>Viridiplantae</taxon>
        <taxon>Streptophyta</taxon>
        <taxon>Embryophyta</taxon>
        <taxon>Tracheophyta</taxon>
        <taxon>Spermatophyta</taxon>
        <taxon>Magnoliopsida</taxon>
        <taxon>eudicotyledons</taxon>
        <taxon>Gunneridae</taxon>
        <taxon>Pentapetalae</taxon>
        <taxon>asterids</taxon>
        <taxon>Ericales</taxon>
        <taxon>Theaceae</taxon>
        <taxon>Camellia</taxon>
    </lineage>
</organism>
<sequence length="469" mass="51689">MAVVENAGSSNRTDSDVDQSKSNQTGTQNISSNPILRSNDQNFHMIVHQQQKTTPAIAMNTSQVNGTGNHKAEMSLVQHGINGNGVQSHPMVANGVELRRNGDDGGEGFNREMRDLEEMLSKLNPMAEEFVPPSLATHIPQLGYTANFVMQTNGIANGNTARRKKNNYSNGKRRMNSRTSMAQREEVIRRTVYVSDIDHQVTEEQLAALFVNCGQVVDCRVCGDPNSVLRFAFIEFTDEEGARNALSLSGTMLGYYPVRVLPSKTAIAPVNPTFLPRSEDEREMCARTIYCTNIDKKVTQADVKLFFETICGEVQRLRLLGDYHHSTRIAFVEFVVDPAQLSTVSQYAQVAYCIFSPFLSYEEVLRADSTIGFEVGIQIPLIESDEDALIGHSRLTIVESDSYQGLLCKWIGTIGNNSHEVVQSFSLLVSAESAIAALNCSGVVLGSLPIRVSPSKTPVRPRAPRALMH</sequence>
<dbReference type="InterPro" id="IPR034825">
    <property type="entry name" value="CID8-like_RRM2"/>
</dbReference>
<name>A0A4S4EWQ8_CAMSN</name>
<keyword evidence="2 3" id="KW-0694">RNA-binding</keyword>
<evidence type="ECO:0000256" key="3">
    <source>
        <dbReference type="PROSITE-ProRule" id="PRU00176"/>
    </source>
</evidence>
<evidence type="ECO:0000256" key="1">
    <source>
        <dbReference type="ARBA" id="ARBA00022737"/>
    </source>
</evidence>
<evidence type="ECO:0000313" key="7">
    <source>
        <dbReference type="Proteomes" id="UP000306102"/>
    </source>
</evidence>
<dbReference type="AlphaFoldDB" id="A0A4S4EWQ8"/>
<dbReference type="CDD" id="cd12460">
    <property type="entry name" value="RRM2_CID8_like"/>
    <property type="match status" value="1"/>
</dbReference>
<dbReference type="SMART" id="SM00360">
    <property type="entry name" value="RRM"/>
    <property type="match status" value="2"/>
</dbReference>
<feature type="compositionally biased region" description="Basic residues" evidence="4">
    <location>
        <begin position="161"/>
        <end position="176"/>
    </location>
</feature>
<evidence type="ECO:0000259" key="5">
    <source>
        <dbReference type="PROSITE" id="PS50102"/>
    </source>
</evidence>
<dbReference type="PROSITE" id="PS50102">
    <property type="entry name" value="RRM"/>
    <property type="match status" value="2"/>
</dbReference>
<dbReference type="InterPro" id="IPR034823">
    <property type="entry name" value="CID8-like_RRM1"/>
</dbReference>
<dbReference type="FunFam" id="3.30.70.330:FF:000530">
    <property type="entry name" value="Polyadenylate-binding protein-interacting protein 11"/>
    <property type="match status" value="1"/>
</dbReference>
<dbReference type="PANTHER" id="PTHR32343:SF32">
    <property type="entry name" value="POLYADENYLATE-BINDING PROTEIN-INTERACTING PROTEIN 13"/>
    <property type="match status" value="1"/>
</dbReference>
<proteinExistence type="predicted"/>
<reference evidence="6 7" key="1">
    <citation type="journal article" date="2018" name="Proc. Natl. Acad. Sci. U.S.A.">
        <title>Draft genome sequence of Camellia sinensis var. sinensis provides insights into the evolution of the tea genome and tea quality.</title>
        <authorList>
            <person name="Wei C."/>
            <person name="Yang H."/>
            <person name="Wang S."/>
            <person name="Zhao J."/>
            <person name="Liu C."/>
            <person name="Gao L."/>
            <person name="Xia E."/>
            <person name="Lu Y."/>
            <person name="Tai Y."/>
            <person name="She G."/>
            <person name="Sun J."/>
            <person name="Cao H."/>
            <person name="Tong W."/>
            <person name="Gao Q."/>
            <person name="Li Y."/>
            <person name="Deng W."/>
            <person name="Jiang X."/>
            <person name="Wang W."/>
            <person name="Chen Q."/>
            <person name="Zhang S."/>
            <person name="Li H."/>
            <person name="Wu J."/>
            <person name="Wang P."/>
            <person name="Li P."/>
            <person name="Shi C."/>
            <person name="Zheng F."/>
            <person name="Jian J."/>
            <person name="Huang B."/>
            <person name="Shan D."/>
            <person name="Shi M."/>
            <person name="Fang C."/>
            <person name="Yue Y."/>
            <person name="Li F."/>
            <person name="Li D."/>
            <person name="Wei S."/>
            <person name="Han B."/>
            <person name="Jiang C."/>
            <person name="Yin Y."/>
            <person name="Xia T."/>
            <person name="Zhang Z."/>
            <person name="Bennetzen J.L."/>
            <person name="Zhao S."/>
            <person name="Wan X."/>
        </authorList>
    </citation>
    <scope>NUCLEOTIDE SEQUENCE [LARGE SCALE GENOMIC DNA]</scope>
    <source>
        <strain evidence="7">cv. Shuchazao</strain>
        <tissue evidence="6">Leaf</tissue>
    </source>
</reference>
<dbReference type="InterPro" id="IPR035979">
    <property type="entry name" value="RBD_domain_sf"/>
</dbReference>
<dbReference type="STRING" id="542762.A0A4S4EWQ8"/>
<keyword evidence="1" id="KW-0677">Repeat</keyword>
<dbReference type="PANTHER" id="PTHR32343">
    <property type="entry name" value="SERINE/ARGININE-RICH SPLICING FACTOR"/>
    <property type="match status" value="1"/>
</dbReference>
<evidence type="ECO:0000313" key="6">
    <source>
        <dbReference type="EMBL" id="THG20984.1"/>
    </source>
</evidence>
<gene>
    <name evidence="6" type="ORF">TEA_029860</name>
</gene>
<dbReference type="InterPro" id="IPR009818">
    <property type="entry name" value="PAM2_motif"/>
</dbReference>
<dbReference type="InterPro" id="IPR000504">
    <property type="entry name" value="RRM_dom"/>
</dbReference>
<dbReference type="Pfam" id="PF07145">
    <property type="entry name" value="PAM2"/>
    <property type="match status" value="1"/>
</dbReference>
<dbReference type="EMBL" id="SDRB02001625">
    <property type="protein sequence ID" value="THG20984.1"/>
    <property type="molecule type" value="Genomic_DNA"/>
</dbReference>
<evidence type="ECO:0000256" key="2">
    <source>
        <dbReference type="ARBA" id="ARBA00022884"/>
    </source>
</evidence>
<accession>A0A4S4EWQ8</accession>
<feature type="domain" description="RRM" evidence="5">
    <location>
        <begin position="190"/>
        <end position="265"/>
    </location>
</feature>
<dbReference type="InterPro" id="IPR012677">
    <property type="entry name" value="Nucleotide-bd_a/b_plait_sf"/>
</dbReference>
<comment type="caution">
    <text evidence="6">The sequence shown here is derived from an EMBL/GenBank/DDBJ whole genome shotgun (WGS) entry which is preliminary data.</text>
</comment>
<feature type="region of interest" description="Disordered" evidence="4">
    <location>
        <begin position="1"/>
        <end position="36"/>
    </location>
</feature>
<feature type="compositionally biased region" description="Polar residues" evidence="4">
    <location>
        <begin position="20"/>
        <end position="36"/>
    </location>
</feature>
<evidence type="ECO:0000256" key="4">
    <source>
        <dbReference type="SAM" id="MobiDB-lite"/>
    </source>
</evidence>
<keyword evidence="7" id="KW-1185">Reference proteome</keyword>
<dbReference type="CDD" id="cd12459">
    <property type="entry name" value="RRM1_CID8_like"/>
    <property type="match status" value="1"/>
</dbReference>
<feature type="region of interest" description="Disordered" evidence="4">
    <location>
        <begin position="158"/>
        <end position="180"/>
    </location>
</feature>
<dbReference type="Proteomes" id="UP000306102">
    <property type="component" value="Unassembled WGS sequence"/>
</dbReference>
<dbReference type="GO" id="GO:0003723">
    <property type="term" value="F:RNA binding"/>
    <property type="evidence" value="ECO:0007669"/>
    <property type="project" value="UniProtKB-UniRule"/>
</dbReference>
<protein>
    <recommendedName>
        <fullName evidence="5">RRM domain-containing protein</fullName>
    </recommendedName>
</protein>